<accession>A0A9P4P3R5</accession>
<protein>
    <recommendedName>
        <fullName evidence="3">Transposase</fullName>
    </recommendedName>
</protein>
<reference evidence="1" key="1">
    <citation type="journal article" date="2020" name="Stud. Mycol.">
        <title>101 Dothideomycetes genomes: a test case for predicting lifestyles and emergence of pathogens.</title>
        <authorList>
            <person name="Haridas S."/>
            <person name="Albert R."/>
            <person name="Binder M."/>
            <person name="Bloem J."/>
            <person name="Labutti K."/>
            <person name="Salamov A."/>
            <person name="Andreopoulos B."/>
            <person name="Baker S."/>
            <person name="Barry K."/>
            <person name="Bills G."/>
            <person name="Bluhm B."/>
            <person name="Cannon C."/>
            <person name="Castanera R."/>
            <person name="Culley D."/>
            <person name="Daum C."/>
            <person name="Ezra D."/>
            <person name="Gonzalez J."/>
            <person name="Henrissat B."/>
            <person name="Kuo A."/>
            <person name="Liang C."/>
            <person name="Lipzen A."/>
            <person name="Lutzoni F."/>
            <person name="Magnuson J."/>
            <person name="Mondo S."/>
            <person name="Nolan M."/>
            <person name="Ohm R."/>
            <person name="Pangilinan J."/>
            <person name="Park H.-J."/>
            <person name="Ramirez L."/>
            <person name="Alfaro M."/>
            <person name="Sun H."/>
            <person name="Tritt A."/>
            <person name="Yoshinaga Y."/>
            <person name="Zwiers L.-H."/>
            <person name="Turgeon B."/>
            <person name="Goodwin S."/>
            <person name="Spatafora J."/>
            <person name="Crous P."/>
            <person name="Grigoriev I."/>
        </authorList>
    </citation>
    <scope>NUCLEOTIDE SEQUENCE</scope>
    <source>
        <strain evidence="1">CBS 130266</strain>
    </source>
</reference>
<dbReference type="AlphaFoldDB" id="A0A9P4P3R5"/>
<evidence type="ECO:0000313" key="2">
    <source>
        <dbReference type="Proteomes" id="UP000800235"/>
    </source>
</evidence>
<dbReference type="OrthoDB" id="3942738at2759"/>
<sequence>MKTETVYRSTISCCKRGKYIPRDQYIESKYLISTTQQKILVKHINQYTNYSIPPTVEIFPRFLKRWSDTLDSSFLSTIDKNRQAIDNYTEYRVYFNKVEIVIRKYRVLPQNTYNIDEKGFLIGLLQKSKR</sequence>
<keyword evidence="2" id="KW-1185">Reference proteome</keyword>
<organism evidence="1 2">
    <name type="scientific">Tothia fuscella</name>
    <dbReference type="NCBI Taxonomy" id="1048955"/>
    <lineage>
        <taxon>Eukaryota</taxon>
        <taxon>Fungi</taxon>
        <taxon>Dikarya</taxon>
        <taxon>Ascomycota</taxon>
        <taxon>Pezizomycotina</taxon>
        <taxon>Dothideomycetes</taxon>
        <taxon>Pleosporomycetidae</taxon>
        <taxon>Venturiales</taxon>
        <taxon>Cylindrosympodiaceae</taxon>
        <taxon>Tothia</taxon>
    </lineage>
</organism>
<comment type="caution">
    <text evidence="1">The sequence shown here is derived from an EMBL/GenBank/DDBJ whole genome shotgun (WGS) entry which is preliminary data.</text>
</comment>
<name>A0A9P4P3R5_9PEZI</name>
<evidence type="ECO:0000313" key="1">
    <source>
        <dbReference type="EMBL" id="KAF2436707.1"/>
    </source>
</evidence>
<evidence type="ECO:0008006" key="3">
    <source>
        <dbReference type="Google" id="ProtNLM"/>
    </source>
</evidence>
<feature type="non-terminal residue" evidence="1">
    <location>
        <position position="130"/>
    </location>
</feature>
<dbReference type="EMBL" id="MU007009">
    <property type="protein sequence ID" value="KAF2436707.1"/>
    <property type="molecule type" value="Genomic_DNA"/>
</dbReference>
<gene>
    <name evidence="1" type="ORF">EJ08DRAFT_644334</name>
</gene>
<dbReference type="Proteomes" id="UP000800235">
    <property type="component" value="Unassembled WGS sequence"/>
</dbReference>
<proteinExistence type="predicted"/>